<feature type="domain" description="Peptidase A1" evidence="5">
    <location>
        <begin position="102"/>
        <end position="488"/>
    </location>
</feature>
<evidence type="ECO:0000313" key="7">
    <source>
        <dbReference type="Proteomes" id="UP000178129"/>
    </source>
</evidence>
<dbReference type="Gene3D" id="2.40.70.10">
    <property type="entry name" value="Acid Proteases"/>
    <property type="match status" value="2"/>
</dbReference>
<dbReference type="PRINTS" id="PR00792">
    <property type="entry name" value="PEPSIN"/>
</dbReference>
<dbReference type="InterPro" id="IPR021109">
    <property type="entry name" value="Peptidase_aspartic_dom_sf"/>
</dbReference>
<comment type="caution">
    <text evidence="6">The sequence shown here is derived from an EMBL/GenBank/DDBJ whole genome shotgun (WGS) entry which is preliminary data.</text>
</comment>
<sequence>MFVNLFLDLSLLALLLPFIAASPSLSPESIRAIIRAQPLTPDVNVTTWVAISRGTLRAGDNGNRNPERSGPPVSPKGQYGLVRGRKRSSFSQLHSSQLGQTWHTPIQVGGQTYQVSVDTGSSDTWLVTPDFTCVAENGTSVSQAHCKFGPAYSPGSELKPVQGVNFDINYGDGLALRGRFGIAKVVVGGITVSQQLGLVDYAFWEGDGVSSGMMGLSYPSIVYAFSGNNYSANTGDNQVPYNPLFTTMYKEHKIPPIFSMAVERPGASSNSNKKPDGYLAFGGLAPVSTIGKWATAEIEYPSGDDYHTPGTLPQPQYEAYSFSADAFLYSTTPAHLPAVWKRLNTTAASLSSSAELSASAAQKVNFRTMVDSGATQSWLPTILANHIASLYSPPGIYNPSGDSSTSPDYLKGLYSIPCDAVIPRLAVQIGGVILPWDKRDLIMPAYFGPGCVTGIGNGKTFAPFKLGDTFMRSNLVVFDAERGEIRMKSRGVY</sequence>
<feature type="active site" evidence="2">
    <location>
        <position position="118"/>
    </location>
</feature>
<dbReference type="Proteomes" id="UP000178129">
    <property type="component" value="Unassembled WGS sequence"/>
</dbReference>
<dbReference type="PANTHER" id="PTHR47966">
    <property type="entry name" value="BETA-SITE APP-CLEAVING ENZYME, ISOFORM A-RELATED"/>
    <property type="match status" value="1"/>
</dbReference>
<dbReference type="GO" id="GO:0000324">
    <property type="term" value="C:fungal-type vacuole"/>
    <property type="evidence" value="ECO:0007669"/>
    <property type="project" value="TreeGrafter"/>
</dbReference>
<evidence type="ECO:0000256" key="3">
    <source>
        <dbReference type="SAM" id="MobiDB-lite"/>
    </source>
</evidence>
<dbReference type="AlphaFoldDB" id="A0A1E1L518"/>
<dbReference type="GO" id="GO:0004190">
    <property type="term" value="F:aspartic-type endopeptidase activity"/>
    <property type="evidence" value="ECO:0007669"/>
    <property type="project" value="InterPro"/>
</dbReference>
<keyword evidence="7" id="KW-1185">Reference proteome</keyword>
<organism evidence="6 7">
    <name type="scientific">Rhynchosporium graminicola</name>
    <dbReference type="NCBI Taxonomy" id="2792576"/>
    <lineage>
        <taxon>Eukaryota</taxon>
        <taxon>Fungi</taxon>
        <taxon>Dikarya</taxon>
        <taxon>Ascomycota</taxon>
        <taxon>Pezizomycotina</taxon>
        <taxon>Leotiomycetes</taxon>
        <taxon>Helotiales</taxon>
        <taxon>Ploettnerulaceae</taxon>
        <taxon>Rhynchosporium</taxon>
    </lineage>
</organism>
<evidence type="ECO:0000256" key="2">
    <source>
        <dbReference type="PIRSR" id="PIRSR601461-1"/>
    </source>
</evidence>
<feature type="active site" evidence="2">
    <location>
        <position position="371"/>
    </location>
</feature>
<gene>
    <name evidence="6" type="ORF">RCO7_10414</name>
</gene>
<feature type="chain" id="PRO_5009446791" evidence="4">
    <location>
        <begin position="22"/>
        <end position="493"/>
    </location>
</feature>
<dbReference type="CDD" id="cd05471">
    <property type="entry name" value="pepsin_like"/>
    <property type="match status" value="1"/>
</dbReference>
<dbReference type="InParanoid" id="A0A1E1L518"/>
<accession>A0A1E1L518</accession>
<feature type="signal peptide" evidence="4">
    <location>
        <begin position="1"/>
        <end position="21"/>
    </location>
</feature>
<dbReference type="STRING" id="914237.A0A1E1L518"/>
<protein>
    <submittedName>
        <fullName evidence="6">Related to acid proteinase</fullName>
    </submittedName>
</protein>
<evidence type="ECO:0000256" key="4">
    <source>
        <dbReference type="SAM" id="SignalP"/>
    </source>
</evidence>
<dbReference type="Pfam" id="PF00026">
    <property type="entry name" value="Asp"/>
    <property type="match status" value="2"/>
</dbReference>
<dbReference type="GO" id="GO:0006508">
    <property type="term" value="P:proteolysis"/>
    <property type="evidence" value="ECO:0007669"/>
    <property type="project" value="InterPro"/>
</dbReference>
<dbReference type="SUPFAM" id="SSF50630">
    <property type="entry name" value="Acid proteases"/>
    <property type="match status" value="1"/>
</dbReference>
<evidence type="ECO:0000313" key="6">
    <source>
        <dbReference type="EMBL" id="CZT05599.1"/>
    </source>
</evidence>
<dbReference type="PANTHER" id="PTHR47966:SF47">
    <property type="entry name" value="ENDOPEPTIDASE, PUTATIVE (AFU_ORTHOLOGUE AFUA_3G01220)-RELATED"/>
    <property type="match status" value="1"/>
</dbReference>
<reference evidence="7" key="1">
    <citation type="submission" date="2016-03" db="EMBL/GenBank/DDBJ databases">
        <authorList>
            <person name="Ploux O."/>
        </authorList>
    </citation>
    <scope>NUCLEOTIDE SEQUENCE [LARGE SCALE GENOMIC DNA]</scope>
    <source>
        <strain evidence="7">UK7</strain>
    </source>
</reference>
<dbReference type="InterPro" id="IPR034164">
    <property type="entry name" value="Pepsin-like_dom"/>
</dbReference>
<feature type="region of interest" description="Disordered" evidence="3">
    <location>
        <begin position="56"/>
        <end position="80"/>
    </location>
</feature>
<evidence type="ECO:0000256" key="1">
    <source>
        <dbReference type="ARBA" id="ARBA00007447"/>
    </source>
</evidence>
<keyword evidence="4" id="KW-0732">Signal</keyword>
<dbReference type="InterPro" id="IPR033121">
    <property type="entry name" value="PEPTIDASE_A1"/>
</dbReference>
<dbReference type="InterPro" id="IPR001461">
    <property type="entry name" value="Aspartic_peptidase_A1"/>
</dbReference>
<evidence type="ECO:0000259" key="5">
    <source>
        <dbReference type="PROSITE" id="PS51767"/>
    </source>
</evidence>
<dbReference type="PROSITE" id="PS51767">
    <property type="entry name" value="PEPTIDASE_A1"/>
    <property type="match status" value="1"/>
</dbReference>
<comment type="similarity">
    <text evidence="1">Belongs to the peptidase A1 family.</text>
</comment>
<proteinExistence type="inferred from homology"/>
<name>A0A1E1L518_9HELO</name>
<dbReference type="EMBL" id="FJUW01000035">
    <property type="protein sequence ID" value="CZT05599.1"/>
    <property type="molecule type" value="Genomic_DNA"/>
</dbReference>